<dbReference type="GeneID" id="63184665"/>
<evidence type="ECO:0000313" key="2">
    <source>
        <dbReference type="EMBL" id="QSW84351.1"/>
    </source>
</evidence>
<name>A0A8A2U6M3_9EURY</name>
<dbReference type="KEGG" id="hlo:J0X27_12935"/>
<accession>A0A8A2U6M3</accession>
<gene>
    <name evidence="2" type="ORF">J0X27_12935</name>
</gene>
<feature type="transmembrane region" description="Helical" evidence="1">
    <location>
        <begin position="85"/>
        <end position="111"/>
    </location>
</feature>
<evidence type="ECO:0000256" key="1">
    <source>
        <dbReference type="SAM" id="Phobius"/>
    </source>
</evidence>
<dbReference type="AlphaFoldDB" id="A0A8A2U6M3"/>
<proteinExistence type="predicted"/>
<keyword evidence="1" id="KW-0812">Transmembrane</keyword>
<keyword evidence="1" id="KW-0472">Membrane</keyword>
<dbReference type="RefSeq" id="WP_207269590.1">
    <property type="nucleotide sequence ID" value="NZ_CP071463.1"/>
</dbReference>
<protein>
    <submittedName>
        <fullName evidence="2">Uncharacterized protein</fullName>
    </submittedName>
</protein>
<keyword evidence="1" id="KW-1133">Transmembrane helix</keyword>
<dbReference type="OrthoDB" id="177915at2157"/>
<evidence type="ECO:0000313" key="3">
    <source>
        <dbReference type="Proteomes" id="UP000663191"/>
    </source>
</evidence>
<dbReference type="EMBL" id="CP071463">
    <property type="protein sequence ID" value="QSW84351.1"/>
    <property type="molecule type" value="Genomic_DNA"/>
</dbReference>
<feature type="transmembrane region" description="Helical" evidence="1">
    <location>
        <begin position="183"/>
        <end position="203"/>
    </location>
</feature>
<dbReference type="Proteomes" id="UP000663191">
    <property type="component" value="Chromosome"/>
</dbReference>
<organism evidence="2 3">
    <name type="scientific">Natrinema longum</name>
    <dbReference type="NCBI Taxonomy" id="370324"/>
    <lineage>
        <taxon>Archaea</taxon>
        <taxon>Methanobacteriati</taxon>
        <taxon>Methanobacteriota</taxon>
        <taxon>Stenosarchaea group</taxon>
        <taxon>Halobacteria</taxon>
        <taxon>Halobacteriales</taxon>
        <taxon>Natrialbaceae</taxon>
        <taxon>Natrinema</taxon>
    </lineage>
</organism>
<feature type="transmembrane region" description="Helical" evidence="1">
    <location>
        <begin position="150"/>
        <end position="171"/>
    </location>
</feature>
<keyword evidence="3" id="KW-1185">Reference proteome</keyword>
<reference evidence="2 3" key="1">
    <citation type="journal article" date="2006" name="Int. J. Syst. Evol. Microbiol.">
        <title>Haloterrigena longa sp. nov. and Haloterrigena limicola sp. nov., extremely halophilic archaea isolated from a salt lake.</title>
        <authorList>
            <person name="Cui H.L."/>
            <person name="Tohty D."/>
            <person name="Zhou P.J."/>
            <person name="Liu S.J."/>
        </authorList>
    </citation>
    <scope>NUCLEOTIDE SEQUENCE [LARGE SCALE GENOMIC DNA]</scope>
    <source>
        <strain evidence="2 3">ABH32</strain>
    </source>
</reference>
<sequence>MTDADASTETDGSNAVGDRPPYRVALAPLSEAADSVSFDPREVEAAIAGGLAGAFPAALLIQRWDTDAIRRVGAVFGTPTLDGGWLAMFALGVLFSLPFIAFVSICLDPFVEWLLGIVRQNASLRAALVALLDRSALATITFGLGNGYGAAVGVGFGVLLQPLWVTVVLGVPTTVPILALERVVAVVAWTVYGGTLGLVYGLLLEH</sequence>